<gene>
    <name evidence="1" type="ORF">SAMN05421803_13718</name>
</gene>
<dbReference type="Proteomes" id="UP000184452">
    <property type="component" value="Unassembled WGS sequence"/>
</dbReference>
<dbReference type="Gene3D" id="3.40.50.300">
    <property type="entry name" value="P-loop containing nucleotide triphosphate hydrolases"/>
    <property type="match status" value="1"/>
</dbReference>
<dbReference type="InterPro" id="IPR027417">
    <property type="entry name" value="P-loop_NTPase"/>
</dbReference>
<keyword evidence="2" id="KW-1185">Reference proteome</keyword>
<dbReference type="AlphaFoldDB" id="A0A1M6VTI1"/>
<accession>A0A1M6VTI1</accession>
<organism evidence="1 2">
    <name type="scientific">Nocardiopsis flavescens</name>
    <dbReference type="NCBI Taxonomy" id="758803"/>
    <lineage>
        <taxon>Bacteria</taxon>
        <taxon>Bacillati</taxon>
        <taxon>Actinomycetota</taxon>
        <taxon>Actinomycetes</taxon>
        <taxon>Streptosporangiales</taxon>
        <taxon>Nocardiopsidaceae</taxon>
        <taxon>Nocardiopsis</taxon>
    </lineage>
</organism>
<dbReference type="EMBL" id="FQZK01000037">
    <property type="protein sequence ID" value="SHK84842.1"/>
    <property type="molecule type" value="Genomic_DNA"/>
</dbReference>
<protein>
    <recommendedName>
        <fullName evidence="3">AAA domain-containing protein</fullName>
    </recommendedName>
</protein>
<dbReference type="SUPFAM" id="SSF52540">
    <property type="entry name" value="P-loop containing nucleoside triphosphate hydrolases"/>
    <property type="match status" value="1"/>
</dbReference>
<evidence type="ECO:0000313" key="2">
    <source>
        <dbReference type="Proteomes" id="UP000184452"/>
    </source>
</evidence>
<name>A0A1M6VTI1_9ACTN</name>
<sequence>MRDIRVVLIGGTSHTGKSTTAQVLAERLGFSYAGTDHLARHPGRPWRTPDREVPPHVAEHYGTLAPDELIASVLAHYERLWPRIRETVAEHAAGGGPGLVLEGSALWPARVAELDVPGTGAVWLTADEGVLRERVYAESGRADATPRERHLIDVFLDRTLRFQSLMRAEVDRSGLTALPVGGSMDPGGTADAVLAAVTAQVRAGRAGRGAAPR</sequence>
<reference evidence="1 2" key="1">
    <citation type="submission" date="2016-11" db="EMBL/GenBank/DDBJ databases">
        <authorList>
            <person name="Jaros S."/>
            <person name="Januszkiewicz K."/>
            <person name="Wedrychowicz H."/>
        </authorList>
    </citation>
    <scope>NUCLEOTIDE SEQUENCE [LARGE SCALE GENOMIC DNA]</scope>
    <source>
        <strain evidence="1 2">CGMCC 4.5723</strain>
    </source>
</reference>
<dbReference type="RefSeq" id="WP_073384193.1">
    <property type="nucleotide sequence ID" value="NZ_FQZK01000037.1"/>
</dbReference>
<evidence type="ECO:0008006" key="3">
    <source>
        <dbReference type="Google" id="ProtNLM"/>
    </source>
</evidence>
<dbReference type="STRING" id="758803.SAMN05421803_13718"/>
<proteinExistence type="predicted"/>
<dbReference type="OrthoDB" id="4297974at2"/>
<evidence type="ECO:0000313" key="1">
    <source>
        <dbReference type="EMBL" id="SHK84842.1"/>
    </source>
</evidence>